<keyword evidence="2" id="KW-1185">Reference proteome</keyword>
<evidence type="ECO:0000313" key="2">
    <source>
        <dbReference type="Proteomes" id="UP000799755"/>
    </source>
</evidence>
<protein>
    <submittedName>
        <fullName evidence="1">Uncharacterized protein</fullName>
    </submittedName>
</protein>
<dbReference type="Proteomes" id="UP000799755">
    <property type="component" value="Unassembled WGS sequence"/>
</dbReference>
<comment type="caution">
    <text evidence="1">The sequence shown here is derived from an EMBL/GenBank/DDBJ whole genome shotgun (WGS) entry which is preliminary data.</text>
</comment>
<proteinExistence type="predicted"/>
<evidence type="ECO:0000313" key="1">
    <source>
        <dbReference type="EMBL" id="KAF2474535.1"/>
    </source>
</evidence>
<name>A0ACB6R700_9PLEO</name>
<feature type="non-terminal residue" evidence="1">
    <location>
        <position position="1"/>
    </location>
</feature>
<dbReference type="EMBL" id="MU003497">
    <property type="protein sequence ID" value="KAF2474535.1"/>
    <property type="molecule type" value="Genomic_DNA"/>
</dbReference>
<sequence length="111" mass="12289">RNILARWAATGLFPLNLERVLQGIQKPLPKLTVLDLVSALQDEVLQTLLTLVTPETTEALASLQILIEKDAHTLGETSKQCLQKHVQKMATAAKISFAERALLQNQNGFLF</sequence>
<reference evidence="1" key="1">
    <citation type="journal article" date="2020" name="Stud. Mycol.">
        <title>101 Dothideomycetes genomes: a test case for predicting lifestyles and emergence of pathogens.</title>
        <authorList>
            <person name="Haridas S."/>
            <person name="Albert R."/>
            <person name="Binder M."/>
            <person name="Bloem J."/>
            <person name="Labutti K."/>
            <person name="Salamov A."/>
            <person name="Andreopoulos B."/>
            <person name="Baker S."/>
            <person name="Barry K."/>
            <person name="Bills G."/>
            <person name="Bluhm B."/>
            <person name="Cannon C."/>
            <person name="Castanera R."/>
            <person name="Culley D."/>
            <person name="Daum C."/>
            <person name="Ezra D."/>
            <person name="Gonzalez J."/>
            <person name="Henrissat B."/>
            <person name="Kuo A."/>
            <person name="Liang C."/>
            <person name="Lipzen A."/>
            <person name="Lutzoni F."/>
            <person name="Magnuson J."/>
            <person name="Mondo S."/>
            <person name="Nolan M."/>
            <person name="Ohm R."/>
            <person name="Pangilinan J."/>
            <person name="Park H.-J."/>
            <person name="Ramirez L."/>
            <person name="Alfaro M."/>
            <person name="Sun H."/>
            <person name="Tritt A."/>
            <person name="Yoshinaga Y."/>
            <person name="Zwiers L.-H."/>
            <person name="Turgeon B."/>
            <person name="Goodwin S."/>
            <person name="Spatafora J."/>
            <person name="Crous P."/>
            <person name="Grigoriev I."/>
        </authorList>
    </citation>
    <scope>NUCLEOTIDE SEQUENCE</scope>
    <source>
        <strain evidence="1">ATCC 200398</strain>
    </source>
</reference>
<gene>
    <name evidence="1" type="ORF">BDR25DRAFT_383856</name>
</gene>
<organism evidence="1 2">
    <name type="scientific">Lindgomyces ingoldianus</name>
    <dbReference type="NCBI Taxonomy" id="673940"/>
    <lineage>
        <taxon>Eukaryota</taxon>
        <taxon>Fungi</taxon>
        <taxon>Dikarya</taxon>
        <taxon>Ascomycota</taxon>
        <taxon>Pezizomycotina</taxon>
        <taxon>Dothideomycetes</taxon>
        <taxon>Pleosporomycetidae</taxon>
        <taxon>Pleosporales</taxon>
        <taxon>Lindgomycetaceae</taxon>
        <taxon>Lindgomyces</taxon>
    </lineage>
</organism>
<accession>A0ACB6R700</accession>